<name>A0A1A8Z083_PLAOA</name>
<dbReference type="EMBL" id="FLRD01000100">
    <property type="protein sequence ID" value="SBT36777.1"/>
    <property type="molecule type" value="Genomic_DNA"/>
</dbReference>
<reference evidence="3 4" key="1">
    <citation type="submission" date="2016-05" db="EMBL/GenBank/DDBJ databases">
        <authorList>
            <person name="Naeem Raeece"/>
        </authorList>
    </citation>
    <scope>NUCLEOTIDE SEQUENCE [LARGE SCALE GENOMIC DNA]</scope>
</reference>
<accession>A0A1A8Z083</accession>
<evidence type="ECO:0000313" key="2">
    <source>
        <dbReference type="EMBL" id="SBT37252.1"/>
    </source>
</evidence>
<keyword evidence="4" id="KW-1185">Reference proteome</keyword>
<dbReference type="AlphaFoldDB" id="A0A1A8Z083"/>
<dbReference type="Proteomes" id="UP000078555">
    <property type="component" value="Unassembled WGS sequence"/>
</dbReference>
<protein>
    <submittedName>
        <fullName evidence="2">Uncharacterized protein</fullName>
    </submittedName>
</protein>
<dbReference type="EMBL" id="FLRE01000128">
    <property type="protein sequence ID" value="SBT37252.1"/>
    <property type="molecule type" value="Genomic_DNA"/>
</dbReference>
<dbReference type="Proteomes" id="UP000078550">
    <property type="component" value="Unassembled WGS sequence"/>
</dbReference>
<sequence>MLYKLYWDRRVTDREPSLCVAEPVIHAVEYGIDPAASANPYIASVKLLVVTENLVVKPLHSTPDYEMYHVRKLTLYLLFY</sequence>
<reference evidence="2" key="2">
    <citation type="submission" date="2016-05" db="EMBL/GenBank/DDBJ databases">
        <authorList>
            <person name="Lavstsen T."/>
            <person name="Jespersen J.S."/>
        </authorList>
    </citation>
    <scope>NUCLEOTIDE SEQUENCE [LARGE SCALE GENOMIC DNA]</scope>
</reference>
<gene>
    <name evidence="1" type="ORF">POVWA1_034200</name>
    <name evidence="2" type="ORF">POVWA2_033340</name>
</gene>
<proteinExistence type="predicted"/>
<evidence type="ECO:0000313" key="1">
    <source>
        <dbReference type="EMBL" id="SBT36777.1"/>
    </source>
</evidence>
<evidence type="ECO:0000313" key="4">
    <source>
        <dbReference type="Proteomes" id="UP000078555"/>
    </source>
</evidence>
<organism evidence="2 3">
    <name type="scientific">Plasmodium ovale wallikeri</name>
    <dbReference type="NCBI Taxonomy" id="864142"/>
    <lineage>
        <taxon>Eukaryota</taxon>
        <taxon>Sar</taxon>
        <taxon>Alveolata</taxon>
        <taxon>Apicomplexa</taxon>
        <taxon>Aconoidasida</taxon>
        <taxon>Haemosporida</taxon>
        <taxon>Plasmodiidae</taxon>
        <taxon>Plasmodium</taxon>
        <taxon>Plasmodium (Plasmodium)</taxon>
    </lineage>
</organism>
<evidence type="ECO:0000313" key="3">
    <source>
        <dbReference type="Proteomes" id="UP000078550"/>
    </source>
</evidence>